<gene>
    <name evidence="3" type="ORF">GCM10025872_01950</name>
</gene>
<name>A0ABN6YLR5_9MICO</name>
<dbReference type="PANTHER" id="PTHR32282:SF33">
    <property type="entry name" value="PEPTIDOGLYCAN GLYCOSYLTRANSFERASE"/>
    <property type="match status" value="1"/>
</dbReference>
<dbReference type="Proteomes" id="UP001321421">
    <property type="component" value="Chromosome"/>
</dbReference>
<dbReference type="PANTHER" id="PTHR32282">
    <property type="entry name" value="BINDING PROTEIN TRANSPEPTIDASE, PUTATIVE-RELATED"/>
    <property type="match status" value="1"/>
</dbReference>
<dbReference type="Pfam" id="PF00912">
    <property type="entry name" value="Transgly"/>
    <property type="match status" value="1"/>
</dbReference>
<dbReference type="InterPro" id="IPR023346">
    <property type="entry name" value="Lysozyme-like_dom_sf"/>
</dbReference>
<accession>A0ABN6YLR5</accession>
<dbReference type="InterPro" id="IPR001264">
    <property type="entry name" value="Glyco_trans_51"/>
</dbReference>
<dbReference type="SUPFAM" id="SSF53955">
    <property type="entry name" value="Lysozyme-like"/>
    <property type="match status" value="1"/>
</dbReference>
<organism evidence="3 4">
    <name type="scientific">Barrientosiimonas endolithica</name>
    <dbReference type="NCBI Taxonomy" id="1535208"/>
    <lineage>
        <taxon>Bacteria</taxon>
        <taxon>Bacillati</taxon>
        <taxon>Actinomycetota</taxon>
        <taxon>Actinomycetes</taxon>
        <taxon>Micrococcales</taxon>
        <taxon>Dermacoccaceae</taxon>
        <taxon>Barrientosiimonas</taxon>
    </lineage>
</organism>
<dbReference type="Gene3D" id="1.10.3810.10">
    <property type="entry name" value="Biosynthetic peptidoglycan transglycosylase-like"/>
    <property type="match status" value="1"/>
</dbReference>
<keyword evidence="4" id="KW-1185">Reference proteome</keyword>
<dbReference type="InterPro" id="IPR036950">
    <property type="entry name" value="PBP_transglycosylase"/>
</dbReference>
<proteinExistence type="predicted"/>
<dbReference type="EMBL" id="AP027735">
    <property type="protein sequence ID" value="BDZ56538.1"/>
    <property type="molecule type" value="Genomic_DNA"/>
</dbReference>
<evidence type="ECO:0000313" key="3">
    <source>
        <dbReference type="EMBL" id="BDZ56538.1"/>
    </source>
</evidence>
<keyword evidence="1" id="KW-0808">Transferase</keyword>
<reference evidence="4" key="1">
    <citation type="journal article" date="2019" name="Int. J. Syst. Evol. Microbiol.">
        <title>The Global Catalogue of Microorganisms (GCM) 10K type strain sequencing project: providing services to taxonomists for standard genome sequencing and annotation.</title>
        <authorList>
            <consortium name="The Broad Institute Genomics Platform"/>
            <consortium name="The Broad Institute Genome Sequencing Center for Infectious Disease"/>
            <person name="Wu L."/>
            <person name="Ma J."/>
        </authorList>
    </citation>
    <scope>NUCLEOTIDE SEQUENCE [LARGE SCALE GENOMIC DNA]</scope>
    <source>
        <strain evidence="4">NBRC 110608</strain>
    </source>
</reference>
<protein>
    <recommendedName>
        <fullName evidence="2">Glycosyl transferase family 51 domain-containing protein</fullName>
    </recommendedName>
</protein>
<evidence type="ECO:0000259" key="2">
    <source>
        <dbReference type="Pfam" id="PF00912"/>
    </source>
</evidence>
<evidence type="ECO:0000256" key="1">
    <source>
        <dbReference type="ARBA" id="ARBA00022679"/>
    </source>
</evidence>
<feature type="domain" description="Glycosyl transferase family 51" evidence="2">
    <location>
        <begin position="68"/>
        <end position="152"/>
    </location>
</feature>
<dbReference type="InterPro" id="IPR050396">
    <property type="entry name" value="Glycosyltr_51/Transpeptidase"/>
</dbReference>
<evidence type="ECO:0000313" key="4">
    <source>
        <dbReference type="Proteomes" id="UP001321421"/>
    </source>
</evidence>
<sequence length="172" mass="17593">MANVLSLLGAFVATAVVLGLLGAGLVLPAVGASGQAAKQSVALFEGLPGELEVNPLNQQSRILATDGSVIATPYDENRIVVPLSKIAPIMQKAQVAIEDKRFYEHGGVDPQGLARALVSNTVSGSTQGASTLTQQYVKVVLQDAALKRGDKEAAASAVSRSGTEDTCASCSS</sequence>